<comment type="caution">
    <text evidence="9">The sequence shown here is derived from an EMBL/GenBank/DDBJ whole genome shotgun (WGS) entry which is preliminary data.</text>
</comment>
<sequence>MDDAVYDSEPEREQARQERRRQRRAKREEERARQPPEVIEISSNDETCLPQTVNISEPSGSMRRPLPKPIQHLSVARGEDKEVQQSLAPVATIQGQRSSSALPSAAPSDNDQDELAESQYRLPISKFAYTGPESRANSKASNPSREDSAQPPAEKPKPVKKAPRAASHRFANDFTDPELARFTTCVCCDVAWTVRKTAGQKMLHVQSCAKKYRFSDDLVRKLVRQQIDRTPEPPQSKGKGKATSMPAPEPVQETLMDNLVNENAPKKKGRRKDTGQVETVRKADDMHDVIKDRARSMFGLGEPQPATQLPAGLPPTQAFQPSKLAAVTRRTHALCDYGGEDEEEGDMPPATQAFQPSKLGGQRTTLFDYDAEDDALPPTQEFTPSTLGGSSTLAGPSTLAAASSLAASSRLAGPSNLSGPSKPLSPERSILSDSVNHPTLPCASPASAPRPATRTTNARRSIGGSPSVHQSGGGSPPRTNAHHGIHSPHNSSDGSLIEVDGVLVDVASDEGYIDSPIDIDDQAIDIEDPAIDIDEPAIDIDDPAIDIDDPWDDADAYIHFDPPVLLSDQRAPFEYTTPVHTPPASPEPSPAGISPVKSGLGTPSPRRATRSRKATTLPRKVPLRFLEPVSPAKASSSRATALHLHTTASHSRTKASSSHKSLSPRRSRSPIAQVLTKSPAKASRSPTKPAKPVKKPLIAPSPRATKKAKKSAKEKEPKPIFDDAWAERITKSITADRNLHLRILRYEPINFDVFIQLTAHESGAASGKFKFHLRALLDKLAINFYGADGISWRPK</sequence>
<keyword evidence="4" id="KW-0233">DNA recombination</keyword>
<feature type="compositionally biased region" description="Polar residues" evidence="8">
    <location>
        <begin position="380"/>
        <end position="389"/>
    </location>
</feature>
<dbReference type="OrthoDB" id="5576441at2759"/>
<keyword evidence="10" id="KW-1185">Reference proteome</keyword>
<feature type="compositionally biased region" description="Pro residues" evidence="8">
    <location>
        <begin position="580"/>
        <end position="589"/>
    </location>
</feature>
<evidence type="ECO:0000256" key="3">
    <source>
        <dbReference type="ARBA" id="ARBA00022763"/>
    </source>
</evidence>
<feature type="compositionally biased region" description="Low complexity" evidence="8">
    <location>
        <begin position="98"/>
        <end position="108"/>
    </location>
</feature>
<dbReference type="InterPro" id="IPR018574">
    <property type="entry name" value="Structure-sp_endonuc_su_Slx4"/>
</dbReference>
<dbReference type="EMBL" id="VDMD01000002">
    <property type="protein sequence ID" value="TRM67668.1"/>
    <property type="molecule type" value="Genomic_DNA"/>
</dbReference>
<comment type="subcellular location">
    <subcellularLocation>
        <location evidence="1">Nucleus</location>
    </subcellularLocation>
</comment>
<dbReference type="GO" id="GO:0006310">
    <property type="term" value="P:DNA recombination"/>
    <property type="evidence" value="ECO:0007669"/>
    <property type="project" value="UniProtKB-KW"/>
</dbReference>
<keyword evidence="6" id="KW-0539">Nucleus</keyword>
<feature type="region of interest" description="Disordered" evidence="8">
    <location>
        <begin position="338"/>
        <end position="360"/>
    </location>
</feature>
<dbReference type="GO" id="GO:0006260">
    <property type="term" value="P:DNA replication"/>
    <property type="evidence" value="ECO:0007669"/>
    <property type="project" value="InterPro"/>
</dbReference>
<feature type="compositionally biased region" description="Low complexity" evidence="8">
    <location>
        <begin position="647"/>
        <end position="661"/>
    </location>
</feature>
<name>A0A550CSA0_9AGAR</name>
<dbReference type="Proteomes" id="UP000320762">
    <property type="component" value="Unassembled WGS sequence"/>
</dbReference>
<organism evidence="9 10">
    <name type="scientific">Schizophyllum amplum</name>
    <dbReference type="NCBI Taxonomy" id="97359"/>
    <lineage>
        <taxon>Eukaryota</taxon>
        <taxon>Fungi</taxon>
        <taxon>Dikarya</taxon>
        <taxon>Basidiomycota</taxon>
        <taxon>Agaricomycotina</taxon>
        <taxon>Agaricomycetes</taxon>
        <taxon>Agaricomycetidae</taxon>
        <taxon>Agaricales</taxon>
        <taxon>Schizophyllaceae</taxon>
        <taxon>Schizophyllum</taxon>
    </lineage>
</organism>
<feature type="region of interest" description="Disordered" evidence="8">
    <location>
        <begin position="1"/>
        <end position="166"/>
    </location>
</feature>
<evidence type="ECO:0000256" key="8">
    <source>
        <dbReference type="SAM" id="MobiDB-lite"/>
    </source>
</evidence>
<feature type="region of interest" description="Disordered" evidence="8">
    <location>
        <begin position="224"/>
        <end position="250"/>
    </location>
</feature>
<keyword evidence="3" id="KW-0227">DNA damage</keyword>
<feature type="compositionally biased region" description="Polar residues" evidence="8">
    <location>
        <begin position="41"/>
        <end position="59"/>
    </location>
</feature>
<feature type="region of interest" description="Disordered" evidence="8">
    <location>
        <begin position="410"/>
        <end position="496"/>
    </location>
</feature>
<reference evidence="9 10" key="1">
    <citation type="journal article" date="2019" name="New Phytol.">
        <title>Comparative genomics reveals unique wood-decay strategies and fruiting body development in the Schizophyllaceae.</title>
        <authorList>
            <person name="Almasi E."/>
            <person name="Sahu N."/>
            <person name="Krizsan K."/>
            <person name="Balint B."/>
            <person name="Kovacs G.M."/>
            <person name="Kiss B."/>
            <person name="Cseklye J."/>
            <person name="Drula E."/>
            <person name="Henrissat B."/>
            <person name="Nagy I."/>
            <person name="Chovatia M."/>
            <person name="Adam C."/>
            <person name="LaButti K."/>
            <person name="Lipzen A."/>
            <person name="Riley R."/>
            <person name="Grigoriev I.V."/>
            <person name="Nagy L.G."/>
        </authorList>
    </citation>
    <scope>NUCLEOTIDE SEQUENCE [LARGE SCALE GENOMIC DNA]</scope>
    <source>
        <strain evidence="9 10">NL-1724</strain>
    </source>
</reference>
<evidence type="ECO:0000313" key="10">
    <source>
        <dbReference type="Proteomes" id="UP000320762"/>
    </source>
</evidence>
<proteinExistence type="inferred from homology"/>
<dbReference type="Pfam" id="PF09494">
    <property type="entry name" value="Slx4"/>
    <property type="match status" value="1"/>
</dbReference>
<dbReference type="STRING" id="97359.A0A550CSA0"/>
<feature type="compositionally biased region" description="Low complexity" evidence="8">
    <location>
        <begin position="443"/>
        <end position="461"/>
    </location>
</feature>
<dbReference type="GO" id="GO:0006281">
    <property type="term" value="P:DNA repair"/>
    <property type="evidence" value="ECO:0007669"/>
    <property type="project" value="UniProtKB-KW"/>
</dbReference>
<evidence type="ECO:0000256" key="7">
    <source>
        <dbReference type="ARBA" id="ARBA00029496"/>
    </source>
</evidence>
<gene>
    <name evidence="9" type="ORF">BD626DRAFT_479474</name>
</gene>
<comment type="similarity">
    <text evidence="2">Belongs to the SLX4 family.</text>
</comment>
<evidence type="ECO:0000256" key="1">
    <source>
        <dbReference type="ARBA" id="ARBA00004123"/>
    </source>
</evidence>
<dbReference type="AlphaFoldDB" id="A0A550CSA0"/>
<feature type="region of interest" description="Disordered" evidence="8">
    <location>
        <begin position="574"/>
        <end position="717"/>
    </location>
</feature>
<evidence type="ECO:0000313" key="9">
    <source>
        <dbReference type="EMBL" id="TRM67668.1"/>
    </source>
</evidence>
<evidence type="ECO:0000256" key="2">
    <source>
        <dbReference type="ARBA" id="ARBA00006661"/>
    </source>
</evidence>
<accession>A0A550CSA0</accession>
<evidence type="ECO:0000256" key="6">
    <source>
        <dbReference type="ARBA" id="ARBA00023242"/>
    </source>
</evidence>
<keyword evidence="5" id="KW-0234">DNA repair</keyword>
<dbReference type="GO" id="GO:0033557">
    <property type="term" value="C:Slx1-Slx4 complex"/>
    <property type="evidence" value="ECO:0007669"/>
    <property type="project" value="InterPro"/>
</dbReference>
<feature type="region of interest" description="Disordered" evidence="8">
    <location>
        <begin position="261"/>
        <end position="280"/>
    </location>
</feature>
<evidence type="ECO:0000256" key="5">
    <source>
        <dbReference type="ARBA" id="ARBA00023204"/>
    </source>
</evidence>
<protein>
    <recommendedName>
        <fullName evidence="7">Structure-specific endonuclease subunit SLX4</fullName>
    </recommendedName>
</protein>
<feature type="region of interest" description="Disordered" evidence="8">
    <location>
        <begin position="374"/>
        <end position="394"/>
    </location>
</feature>
<evidence type="ECO:0000256" key="4">
    <source>
        <dbReference type="ARBA" id="ARBA00023172"/>
    </source>
</evidence>